<accession>A0ACD3A3N0</accession>
<dbReference type="EMBL" id="ML208845">
    <property type="protein sequence ID" value="TFK60020.1"/>
    <property type="molecule type" value="Genomic_DNA"/>
</dbReference>
<name>A0ACD3A3N0_9AGAR</name>
<dbReference type="Proteomes" id="UP000308600">
    <property type="component" value="Unassembled WGS sequence"/>
</dbReference>
<evidence type="ECO:0000313" key="2">
    <source>
        <dbReference type="Proteomes" id="UP000308600"/>
    </source>
</evidence>
<reference evidence="1 2" key="1">
    <citation type="journal article" date="2019" name="Nat. Ecol. Evol.">
        <title>Megaphylogeny resolves global patterns of mushroom evolution.</title>
        <authorList>
            <person name="Varga T."/>
            <person name="Krizsan K."/>
            <person name="Foldi C."/>
            <person name="Dima B."/>
            <person name="Sanchez-Garcia M."/>
            <person name="Sanchez-Ramirez S."/>
            <person name="Szollosi G.J."/>
            <person name="Szarkandi J.G."/>
            <person name="Papp V."/>
            <person name="Albert L."/>
            <person name="Andreopoulos W."/>
            <person name="Angelini C."/>
            <person name="Antonin V."/>
            <person name="Barry K.W."/>
            <person name="Bougher N.L."/>
            <person name="Buchanan P."/>
            <person name="Buyck B."/>
            <person name="Bense V."/>
            <person name="Catcheside P."/>
            <person name="Chovatia M."/>
            <person name="Cooper J."/>
            <person name="Damon W."/>
            <person name="Desjardin D."/>
            <person name="Finy P."/>
            <person name="Geml J."/>
            <person name="Haridas S."/>
            <person name="Hughes K."/>
            <person name="Justo A."/>
            <person name="Karasinski D."/>
            <person name="Kautmanova I."/>
            <person name="Kiss B."/>
            <person name="Kocsube S."/>
            <person name="Kotiranta H."/>
            <person name="LaButti K.M."/>
            <person name="Lechner B.E."/>
            <person name="Liimatainen K."/>
            <person name="Lipzen A."/>
            <person name="Lukacs Z."/>
            <person name="Mihaltcheva S."/>
            <person name="Morgado L.N."/>
            <person name="Niskanen T."/>
            <person name="Noordeloos M.E."/>
            <person name="Ohm R.A."/>
            <person name="Ortiz-Santana B."/>
            <person name="Ovrebo C."/>
            <person name="Racz N."/>
            <person name="Riley R."/>
            <person name="Savchenko A."/>
            <person name="Shiryaev A."/>
            <person name="Soop K."/>
            <person name="Spirin V."/>
            <person name="Szebenyi C."/>
            <person name="Tomsovsky M."/>
            <person name="Tulloss R.E."/>
            <person name="Uehling J."/>
            <person name="Grigoriev I.V."/>
            <person name="Vagvolgyi C."/>
            <person name="Papp T."/>
            <person name="Martin F.M."/>
            <person name="Miettinen O."/>
            <person name="Hibbett D.S."/>
            <person name="Nagy L.G."/>
        </authorList>
    </citation>
    <scope>NUCLEOTIDE SEQUENCE [LARGE SCALE GENOMIC DNA]</scope>
    <source>
        <strain evidence="1 2">NL-1719</strain>
    </source>
</reference>
<protein>
    <submittedName>
        <fullName evidence="1">Uncharacterized protein</fullName>
    </submittedName>
</protein>
<keyword evidence="2" id="KW-1185">Reference proteome</keyword>
<proteinExistence type="predicted"/>
<organism evidence="1 2">
    <name type="scientific">Pluteus cervinus</name>
    <dbReference type="NCBI Taxonomy" id="181527"/>
    <lineage>
        <taxon>Eukaryota</taxon>
        <taxon>Fungi</taxon>
        <taxon>Dikarya</taxon>
        <taxon>Basidiomycota</taxon>
        <taxon>Agaricomycotina</taxon>
        <taxon>Agaricomycetes</taxon>
        <taxon>Agaricomycetidae</taxon>
        <taxon>Agaricales</taxon>
        <taxon>Pluteineae</taxon>
        <taxon>Pluteaceae</taxon>
        <taxon>Pluteus</taxon>
    </lineage>
</organism>
<sequence>MKKASRTSRSQRIVQGDPSALESTTHRHVFVTASDQGNRNRVSCISSPITLTKAIPPPVQQDATFALPSESIGGSFFADLDPDYIDRLADILLDEPTRRNRTEASVSISLDCYVLYVEVRLQDHPFLHWIPLRDRFLDEKLELQGRGHTGGCENCDVDDTSAYYRCEDCFDLRMMCAACIVAQHKPNPFHWIQKWDGSSFVRVPLKELGLQVVLGHPLGIKCNNPKISDKLDYVVLDTNGIHVISLSYCECASATDPFAQFLQMRLFPATVTYPRTAATFRLLQSFQMHSFMSKISGFEYYQGLTRLTNNLGDPVPDRYRAFMLMVREWRHLRLMKRMGRGHDPGGISETPTGACAVLCPACPHPGKNIPDDYQSQKNAWLYSLFIGTDANFRLKRHDVSKEMWDPSLNEGCAYVVEETAYKAFLSLHNLAIPNDVSTCNNHDAIKSASIRGGKGIASSGIGTIDDARHDMKRPVAVGDLQKGEQYVNMDYLTISSLKQNAPVLVNDSYDISCQFSKNFPDRINIYGPDFSLNDHVIRYFIPKWHIAAHREQCRTSYSFYYTPFVGRTDGEAPERGWAAMNGLASSTKEMGPGSRRDTLDDHFGDYNWRKVTHLHETLLEKIKEAVEERSEHVVSFLELSDSIAETEPDAIKQWMALVLAWEADPSKKNPFASSVKSLSVHDVRLELAEEDKKAIEAGQRDAVHPDISLGGCFNEALEIEDVQRKFLVDVEDLGAHTTPLQRAKLFERRNRLHRRIISWAAVQELYMPAVANIRGGSRPEANPMAETIPLFLPASILDRVPSLAPHLLSHEWRYRYAQAFTSLDELRTHLVLLDQLYHSKDRHVRGQRANTRSNAFLKRIQAKVNSDKVKYRYVRAQLEVLAKKIKDIKNPKWQDELLVLQDKDVKADSVRRPTGEKETSEGRREISWIWKRTGVASLSGSTKPVKPVISEALRIEWCKARARAHRWQEECQLLLEEMRRVKAFFQYENDLWTSRAQSTFVSGKEGHQAYAHHQADIRTKFFIRCTETWRYVATYVELGEGQPVDGEIRLEYTPDSEMVDKTQDPHAVSNGAVGQSQEAGGAGEAGEAGEAGQVPKASDTDMGMA</sequence>
<evidence type="ECO:0000313" key="1">
    <source>
        <dbReference type="EMBL" id="TFK60020.1"/>
    </source>
</evidence>
<gene>
    <name evidence="1" type="ORF">BDN72DRAFT_779936</name>
</gene>